<keyword evidence="2" id="KW-1185">Reference proteome</keyword>
<name>A0A1P8SW97_9ADEN</name>
<reference evidence="2" key="1">
    <citation type="journal article" date="2017" name="Virology">
        <title>A novel pathogenic aviadenovirus from red-bellied parrots (Poicephalus rufiventris) unveils deep recombination events among avian host lineages.</title>
        <authorList>
            <person name="Das S."/>
            <person name="Fearnside K."/>
            <person name="Sarker S."/>
            <person name="Forwood J.K."/>
            <person name="Raidal S.R."/>
        </authorList>
    </citation>
    <scope>NUCLEOTIDE SEQUENCE [LARGE SCALE GENOMIC DNA]</scope>
</reference>
<dbReference type="Proteomes" id="UP000241841">
    <property type="component" value="Segment"/>
</dbReference>
<accession>A0A1P8SW97</accession>
<organism evidence="1 2">
    <name type="scientific">psittacine adenovirus 4</name>
    <dbReference type="NCBI Taxonomy" id="2773287"/>
    <lineage>
        <taxon>Viruses</taxon>
        <taxon>Varidnaviria</taxon>
        <taxon>Bamfordvirae</taxon>
        <taxon>Preplasmiviricota</taxon>
        <taxon>Polisuviricotina</taxon>
        <taxon>Pharingeaviricetes</taxon>
        <taxon>Rowavirales</taxon>
        <taxon>Adenoviridae</taxon>
        <taxon>Aviadenovirus</taxon>
        <taxon>Aviadenovirus rubri</taxon>
        <taxon>Psittacine aviadenovirus B</taxon>
    </lineage>
</organism>
<protein>
    <submittedName>
        <fullName evidence="1">ORF17</fullName>
    </submittedName>
</protein>
<evidence type="ECO:0000313" key="2">
    <source>
        <dbReference type="Proteomes" id="UP000241841"/>
    </source>
</evidence>
<sequence length="309" mass="35575">MSFPQEALATARGCGFQNECGIIWFSLLVAPLQSPDETEQLHQIYLSRAVSEVTMPPGFSLLLSLALENLTILPGCRCIKKVVYRERAFYLLNCTIRIQTSIPLDKRQKRDLLYAISRRLFFISPSLNLRCASWLSRNSKYRQFRFVTSGLLLRDAVSMRMAMKSMSYEVSHSTVPPLFRFLPHAVLFLSACRTLISATIRVPTVAYSSVVTQPVCLRTMLKTVCPPECWSVVSRGMCYLPGYRNGVIHGLEVWEFHVHGEYCQEHHELDECVYYQPVSLFQTAQLMFIRNLFLRRRAHVTHCRTSPFF</sequence>
<dbReference type="EMBL" id="KX577802">
    <property type="protein sequence ID" value="APY28367.1"/>
    <property type="molecule type" value="Genomic_DNA"/>
</dbReference>
<evidence type="ECO:0000313" key="1">
    <source>
        <dbReference type="EMBL" id="APY28367.1"/>
    </source>
</evidence>
<proteinExistence type="predicted"/>